<dbReference type="CDD" id="cd01335">
    <property type="entry name" value="Radical_SAM"/>
    <property type="match status" value="1"/>
</dbReference>
<dbReference type="GO" id="GO:0051536">
    <property type="term" value="F:iron-sulfur cluster binding"/>
    <property type="evidence" value="ECO:0007669"/>
    <property type="project" value="InterPro"/>
</dbReference>
<evidence type="ECO:0000313" key="2">
    <source>
        <dbReference type="EMBL" id="ADP76829.1"/>
    </source>
</evidence>
<reference evidence="2 3" key="1">
    <citation type="journal article" date="2010" name="Stand. Genomic Sci.">
        <title>Complete genome sequence of Methanothermus fervidus type strain (V24S).</title>
        <authorList>
            <person name="Anderson I."/>
            <person name="Djao O.D."/>
            <person name="Misra M."/>
            <person name="Chertkov O."/>
            <person name="Nolan M."/>
            <person name="Lucas S."/>
            <person name="Lapidus A."/>
            <person name="Del Rio T.G."/>
            <person name="Tice H."/>
            <person name="Cheng J.F."/>
            <person name="Tapia R."/>
            <person name="Han C."/>
            <person name="Goodwin L."/>
            <person name="Pitluck S."/>
            <person name="Liolios K."/>
            <person name="Ivanova N."/>
            <person name="Mavromatis K."/>
            <person name="Mikhailova N."/>
            <person name="Pati A."/>
            <person name="Brambilla E."/>
            <person name="Chen A."/>
            <person name="Palaniappan K."/>
            <person name="Land M."/>
            <person name="Hauser L."/>
            <person name="Chang Y.J."/>
            <person name="Jeffries C.D."/>
            <person name="Sikorski J."/>
            <person name="Spring S."/>
            <person name="Rohde M."/>
            <person name="Eichinger K."/>
            <person name="Huber H."/>
            <person name="Wirth R."/>
            <person name="Goker M."/>
            <person name="Detter J.C."/>
            <person name="Woyke T."/>
            <person name="Bristow J."/>
            <person name="Eisen J.A."/>
            <person name="Markowitz V."/>
            <person name="Hugenholtz P."/>
            <person name="Klenk H.P."/>
            <person name="Kyrpides N.C."/>
        </authorList>
    </citation>
    <scope>NUCLEOTIDE SEQUENCE [LARGE SCALE GENOMIC DNA]</scope>
    <source>
        <strain evidence="3">ATCC 43054 / DSM 2088 / JCM 10308 / V24 S</strain>
    </source>
</reference>
<proteinExistence type="predicted"/>
<dbReference type="Pfam" id="PF19864">
    <property type="entry name" value="Radical_SAM_N2"/>
    <property type="match status" value="1"/>
</dbReference>
<dbReference type="InterPro" id="IPR058240">
    <property type="entry name" value="rSAM_sf"/>
</dbReference>
<dbReference type="SFLD" id="SFLDS00029">
    <property type="entry name" value="Radical_SAM"/>
    <property type="match status" value="1"/>
</dbReference>
<dbReference type="SFLD" id="SFLDG01082">
    <property type="entry name" value="B12-binding_domain_containing"/>
    <property type="match status" value="1"/>
</dbReference>
<dbReference type="SUPFAM" id="SSF102114">
    <property type="entry name" value="Radical SAM enzymes"/>
    <property type="match status" value="1"/>
</dbReference>
<dbReference type="PANTHER" id="PTHR42731">
    <property type="entry name" value="SLL1084 PROTEIN"/>
    <property type="match status" value="1"/>
</dbReference>
<sequence length="518" mass="59916">MVVREHNVVIKNPKNVSVRFAICYPNVYKVAMSSLGFHILYNLLNSREDVWCERIIYPYSKSLESGTYLKDFDIVSFTVQYEEDYFNVLKMLKSSGIKLDKSERDENDPLIIAGGPCLTSNPLPMSKFIDLFVIGEGEEVLNKIVDTYLELENPRKEIDVFGEIEGVYIPDKPVRRVIVKNMDKACHPIYQIVPETKDRRFIPALGHSFLLGVSRGCTRGCRFCMTGYIYRPRRETSLGKLIKIAERGREVTNLNKISLIGSSVSDYSKIEKLCESLFERNFKISMPSLRIDSLSNFLIKILAKSGTKTITLAPESTWNVRKILNKTITDEKVFEAVQNSIKAGLKIKMYFLVGVPGEDIKEVLEFMQKLLRIGKYRINFSVNPLIPKAHTPFQWVKFDFEDINKKIRFMKKKLRYRAKFGNPKLALIQYVLSIGGKDVGELLERSVKSRISFREWMKKAKPWNVDDELPWKNIDVGLRDDFILEEYYKMKKGEITPWCEEGVCYGCQKKCLLKESKK</sequence>
<dbReference type="STRING" id="523846.Mfer_0025"/>
<accession>E3GWL5</accession>
<dbReference type="Gene3D" id="3.40.50.280">
    <property type="entry name" value="Cobalamin-binding domain"/>
    <property type="match status" value="1"/>
</dbReference>
<dbReference type="AlphaFoldDB" id="E3GWL5"/>
<dbReference type="PANTHER" id="PTHR42731:SF1">
    <property type="entry name" value="RADICAL SAM DOMAIN PROTEIN"/>
    <property type="match status" value="1"/>
</dbReference>
<gene>
    <name evidence="2" type="ordered locus">Mfer_0025</name>
</gene>
<dbReference type="Gene3D" id="3.80.30.20">
    <property type="entry name" value="tm_1862 like domain"/>
    <property type="match status" value="1"/>
</dbReference>
<dbReference type="SMART" id="SM00729">
    <property type="entry name" value="Elp3"/>
    <property type="match status" value="1"/>
</dbReference>
<organism evidence="2 3">
    <name type="scientific">Methanothermus fervidus (strain ATCC 43054 / DSM 2088 / JCM 10308 / V24 S)</name>
    <dbReference type="NCBI Taxonomy" id="523846"/>
    <lineage>
        <taxon>Archaea</taxon>
        <taxon>Methanobacteriati</taxon>
        <taxon>Methanobacteriota</taxon>
        <taxon>Methanomada group</taxon>
        <taxon>Methanobacteria</taxon>
        <taxon>Methanobacteriales</taxon>
        <taxon>Methanothermaceae</taxon>
        <taxon>Methanothermus</taxon>
    </lineage>
</organism>
<feature type="domain" description="Radical SAM core" evidence="1">
    <location>
        <begin position="203"/>
        <end position="422"/>
    </location>
</feature>
<dbReference type="Proteomes" id="UP000002315">
    <property type="component" value="Chromosome"/>
</dbReference>
<keyword evidence="3" id="KW-1185">Reference proteome</keyword>
<dbReference type="GO" id="GO:0003824">
    <property type="term" value="F:catalytic activity"/>
    <property type="evidence" value="ECO:0007669"/>
    <property type="project" value="InterPro"/>
</dbReference>
<dbReference type="InterPro" id="IPR006638">
    <property type="entry name" value="Elp3/MiaA/NifB-like_rSAM"/>
</dbReference>
<evidence type="ECO:0000259" key="1">
    <source>
        <dbReference type="PROSITE" id="PS51918"/>
    </source>
</evidence>
<dbReference type="InterPro" id="IPR045784">
    <property type="entry name" value="Radical_SAM_N2"/>
</dbReference>
<name>E3GWL5_METFV</name>
<dbReference type="HOGENOM" id="CLU_011543_3_3_2"/>
<dbReference type="InterPro" id="IPR023404">
    <property type="entry name" value="rSAM_horseshoe"/>
</dbReference>
<evidence type="ECO:0000313" key="3">
    <source>
        <dbReference type="Proteomes" id="UP000002315"/>
    </source>
</evidence>
<dbReference type="OrthoDB" id="2305at2157"/>
<dbReference type="Pfam" id="PF04055">
    <property type="entry name" value="Radical_SAM"/>
    <property type="match status" value="1"/>
</dbReference>
<dbReference type="EMBL" id="CP002278">
    <property type="protein sequence ID" value="ADP76829.1"/>
    <property type="molecule type" value="Genomic_DNA"/>
</dbReference>
<dbReference type="PROSITE" id="PS51918">
    <property type="entry name" value="RADICAL_SAM"/>
    <property type="match status" value="1"/>
</dbReference>
<dbReference type="InterPro" id="IPR007197">
    <property type="entry name" value="rSAM"/>
</dbReference>
<protein>
    <submittedName>
        <fullName evidence="2">Radical SAM domain protein</fullName>
    </submittedName>
</protein>
<dbReference type="KEGG" id="mfv:Mfer_0025"/>